<dbReference type="Pfam" id="PF05753">
    <property type="entry name" value="TRAP_beta"/>
    <property type="match status" value="1"/>
</dbReference>
<evidence type="ECO:0000313" key="2">
    <source>
        <dbReference type="EMBL" id="KAI3436475.1"/>
    </source>
</evidence>
<reference evidence="2" key="1">
    <citation type="journal article" date="2019" name="Plant J.">
        <title>Chlorella vulgaris genome assembly and annotation reveals the molecular basis for metabolic acclimation to high light conditions.</title>
        <authorList>
            <person name="Cecchin M."/>
            <person name="Marcolungo L."/>
            <person name="Rossato M."/>
            <person name="Girolomoni L."/>
            <person name="Cosentino E."/>
            <person name="Cuine S."/>
            <person name="Li-Beisson Y."/>
            <person name="Delledonne M."/>
            <person name="Ballottari M."/>
        </authorList>
    </citation>
    <scope>NUCLEOTIDE SEQUENCE</scope>
    <source>
        <strain evidence="2">211/11P</strain>
    </source>
</reference>
<evidence type="ECO:0008006" key="4">
    <source>
        <dbReference type="Google" id="ProtNLM"/>
    </source>
</evidence>
<comment type="caution">
    <text evidence="2">The sequence shown here is derived from an EMBL/GenBank/DDBJ whole genome shotgun (WGS) entry which is preliminary data.</text>
</comment>
<evidence type="ECO:0000256" key="1">
    <source>
        <dbReference type="SAM" id="SignalP"/>
    </source>
</evidence>
<proteinExistence type="predicted"/>
<accession>A0A9D4TX18</accession>
<protein>
    <recommendedName>
        <fullName evidence="4">Translocon-associated protein subunit beta</fullName>
    </recommendedName>
</protein>
<feature type="signal peptide" evidence="1">
    <location>
        <begin position="1"/>
        <end position="23"/>
    </location>
</feature>
<feature type="chain" id="PRO_5038723732" description="Translocon-associated protein subunit beta" evidence="1">
    <location>
        <begin position="24"/>
        <end position="228"/>
    </location>
</feature>
<organism evidence="2 3">
    <name type="scientific">Chlorella vulgaris</name>
    <name type="common">Green alga</name>
    <dbReference type="NCBI Taxonomy" id="3077"/>
    <lineage>
        <taxon>Eukaryota</taxon>
        <taxon>Viridiplantae</taxon>
        <taxon>Chlorophyta</taxon>
        <taxon>core chlorophytes</taxon>
        <taxon>Trebouxiophyceae</taxon>
        <taxon>Chlorellales</taxon>
        <taxon>Chlorellaceae</taxon>
        <taxon>Chlorella clade</taxon>
        <taxon>Chlorella</taxon>
    </lineage>
</organism>
<dbReference type="PANTHER" id="PTHR12861">
    <property type="entry name" value="TRANSLOCON-ASSOCIATED PROTEIN, BETA SUBUNIT PRECURSOR TRAP-BETA SIGNAL SEQUENCE RECEPTOR BETA SUBUNIT"/>
    <property type="match status" value="1"/>
</dbReference>
<dbReference type="GO" id="GO:0005783">
    <property type="term" value="C:endoplasmic reticulum"/>
    <property type="evidence" value="ECO:0007669"/>
    <property type="project" value="TreeGrafter"/>
</dbReference>
<sequence>MSRKLLLALLFSSVLAFACVVRAEDVEAEVDDDDEDDDDEERAHLIVRRTVADERPLEGKQTTVTISIYNAGNAPATNVKVAEATWPEDSFDVVGDMAASFDKIPEGISVQHTYKVTSKEASTVQVPGTRVAYTPSEGEFEQVATGPQLLFHTHTILESLTVKALQFGSTFTGGNFNSVQDWLRGAYVAGGLAAALAAYRAYSSMAVSNATRKRARALASLGELEKEK</sequence>
<dbReference type="PANTHER" id="PTHR12861:SF3">
    <property type="entry name" value="TRANSLOCON-ASSOCIATED PROTEIN SUBUNIT BETA"/>
    <property type="match status" value="1"/>
</dbReference>
<dbReference type="EMBL" id="SIDB01000002">
    <property type="protein sequence ID" value="KAI3436475.1"/>
    <property type="molecule type" value="Genomic_DNA"/>
</dbReference>
<name>A0A9D4TX18_CHLVU</name>
<evidence type="ECO:0000313" key="3">
    <source>
        <dbReference type="Proteomes" id="UP001055712"/>
    </source>
</evidence>
<reference evidence="2" key="2">
    <citation type="submission" date="2020-11" db="EMBL/GenBank/DDBJ databases">
        <authorList>
            <person name="Cecchin M."/>
            <person name="Marcolungo L."/>
            <person name="Rossato M."/>
            <person name="Girolomoni L."/>
            <person name="Cosentino E."/>
            <person name="Cuine S."/>
            <person name="Li-Beisson Y."/>
            <person name="Delledonne M."/>
            <person name="Ballottari M."/>
        </authorList>
    </citation>
    <scope>NUCLEOTIDE SEQUENCE</scope>
    <source>
        <strain evidence="2">211/11P</strain>
        <tissue evidence="2">Whole cell</tissue>
    </source>
</reference>
<gene>
    <name evidence="2" type="ORF">D9Q98_005892</name>
</gene>
<dbReference type="AlphaFoldDB" id="A0A9D4TX18"/>
<dbReference type="Proteomes" id="UP001055712">
    <property type="component" value="Unassembled WGS sequence"/>
</dbReference>
<keyword evidence="3" id="KW-1185">Reference proteome</keyword>
<dbReference type="OrthoDB" id="5860827at2759"/>
<dbReference type="PROSITE" id="PS51257">
    <property type="entry name" value="PROKAR_LIPOPROTEIN"/>
    <property type="match status" value="1"/>
</dbReference>
<keyword evidence="1" id="KW-0732">Signal</keyword>